<reference evidence="2 3" key="1">
    <citation type="submission" date="2022-05" db="EMBL/GenBank/DDBJ databases">
        <title>Genome Sequencing of Bee-Associated Microbes.</title>
        <authorList>
            <person name="Dunlap C."/>
        </authorList>
    </citation>
    <scope>NUCLEOTIDE SEQUENCE [LARGE SCALE GENOMIC DNA]</scope>
    <source>
        <strain evidence="2 3">NRRL B-04010</strain>
    </source>
</reference>
<evidence type="ECO:0000256" key="1">
    <source>
        <dbReference type="SAM" id="MobiDB-lite"/>
    </source>
</evidence>
<sequence>MAMEIKQRLLPNGRPNKPDKPMEHPQYITI</sequence>
<dbReference type="EMBL" id="JAMDNP010000075">
    <property type="protein sequence ID" value="MCY9764134.1"/>
    <property type="molecule type" value="Genomic_DNA"/>
</dbReference>
<evidence type="ECO:0000313" key="3">
    <source>
        <dbReference type="Proteomes" id="UP001527181"/>
    </source>
</evidence>
<gene>
    <name evidence="2" type="ORF">M5X12_26875</name>
</gene>
<proteinExistence type="predicted"/>
<comment type="caution">
    <text evidence="2">The sequence shown here is derived from an EMBL/GenBank/DDBJ whole genome shotgun (WGS) entry which is preliminary data.</text>
</comment>
<evidence type="ECO:0000313" key="2">
    <source>
        <dbReference type="EMBL" id="MCY9764134.1"/>
    </source>
</evidence>
<feature type="non-terminal residue" evidence="2">
    <location>
        <position position="30"/>
    </location>
</feature>
<keyword evidence="3" id="KW-1185">Reference proteome</keyword>
<name>A0ABT4H5A6_PAEAL</name>
<dbReference type="Proteomes" id="UP001527181">
    <property type="component" value="Unassembled WGS sequence"/>
</dbReference>
<accession>A0ABT4H5A6</accession>
<feature type="region of interest" description="Disordered" evidence="1">
    <location>
        <begin position="1"/>
        <end position="30"/>
    </location>
</feature>
<protein>
    <submittedName>
        <fullName evidence="2">N-acetylmuramoyl-L-alanine amidase</fullName>
    </submittedName>
</protein>
<organism evidence="2 3">
    <name type="scientific">Paenibacillus alvei</name>
    <name type="common">Bacillus alvei</name>
    <dbReference type="NCBI Taxonomy" id="44250"/>
    <lineage>
        <taxon>Bacteria</taxon>
        <taxon>Bacillati</taxon>
        <taxon>Bacillota</taxon>
        <taxon>Bacilli</taxon>
        <taxon>Bacillales</taxon>
        <taxon>Paenibacillaceae</taxon>
        <taxon>Paenibacillus</taxon>
    </lineage>
</organism>